<dbReference type="EMBL" id="CP051627">
    <property type="protein sequence ID" value="UPT23623.1"/>
    <property type="molecule type" value="Genomic_DNA"/>
</dbReference>
<evidence type="ECO:0000259" key="1">
    <source>
        <dbReference type="Pfam" id="PF04149"/>
    </source>
</evidence>
<accession>A0ABY4L7G2</accession>
<reference evidence="2 3" key="1">
    <citation type="submission" date="2020-04" db="EMBL/GenBank/DDBJ databases">
        <title>Thermobifida alba genome sequencing and assembly.</title>
        <authorList>
            <person name="Luzics S."/>
            <person name="Horvath B."/>
            <person name="Nagy I."/>
            <person name="Toth A."/>
            <person name="Nagy I."/>
            <person name="Kukolya J."/>
        </authorList>
    </citation>
    <scope>NUCLEOTIDE SEQUENCE [LARGE SCALE GENOMIC DNA]</scope>
    <source>
        <strain evidence="2 3">DSM 43795</strain>
    </source>
</reference>
<evidence type="ECO:0000313" key="2">
    <source>
        <dbReference type="EMBL" id="UPT23623.1"/>
    </source>
</evidence>
<dbReference type="Proteomes" id="UP000832041">
    <property type="component" value="Chromosome"/>
</dbReference>
<gene>
    <name evidence="2" type="ORF">FOF52_19035</name>
</gene>
<dbReference type="InterPro" id="IPR007278">
    <property type="entry name" value="DUF397"/>
</dbReference>
<sequence>MTWVKSSFSTGSANCVEVAAPRTGAAVRDSKNACLGHLTFGNAEWSAFVEAVKTTGF</sequence>
<keyword evidence="3" id="KW-1185">Reference proteome</keyword>
<evidence type="ECO:0000313" key="3">
    <source>
        <dbReference type="Proteomes" id="UP000832041"/>
    </source>
</evidence>
<name>A0ABY4L7G2_THEAE</name>
<dbReference type="Pfam" id="PF04149">
    <property type="entry name" value="DUF397"/>
    <property type="match status" value="1"/>
</dbReference>
<protein>
    <submittedName>
        <fullName evidence="2">DUF397 domain-containing protein</fullName>
    </submittedName>
</protein>
<proteinExistence type="predicted"/>
<feature type="domain" description="DUF397" evidence="1">
    <location>
        <begin position="2"/>
        <end position="53"/>
    </location>
</feature>
<organism evidence="2 3">
    <name type="scientific">Thermobifida alba</name>
    <name type="common">Thermomonospora alba</name>
    <dbReference type="NCBI Taxonomy" id="53522"/>
    <lineage>
        <taxon>Bacteria</taxon>
        <taxon>Bacillati</taxon>
        <taxon>Actinomycetota</taxon>
        <taxon>Actinomycetes</taxon>
        <taxon>Streptosporangiales</taxon>
        <taxon>Nocardiopsidaceae</taxon>
        <taxon>Thermobifida</taxon>
    </lineage>
</organism>